<keyword evidence="2" id="KW-1185">Reference proteome</keyword>
<dbReference type="AlphaFoldDB" id="A0A163D468"/>
<evidence type="ECO:0000313" key="1">
    <source>
        <dbReference type="EMBL" id="KZM22897.1"/>
    </source>
</evidence>
<reference evidence="1 2" key="1">
    <citation type="journal article" date="2016" name="Sci. Rep.">
        <title>Draft genome sequencing and secretome analysis of fungal phytopathogen Ascochyta rabiei provides insight into the necrotrophic effector repertoire.</title>
        <authorList>
            <person name="Verma S."/>
            <person name="Gazara R.K."/>
            <person name="Nizam S."/>
            <person name="Parween S."/>
            <person name="Chattopadhyay D."/>
            <person name="Verma P.K."/>
        </authorList>
    </citation>
    <scope>NUCLEOTIDE SEQUENCE [LARGE SCALE GENOMIC DNA]</scope>
    <source>
        <strain evidence="1 2">ArDII</strain>
    </source>
</reference>
<accession>A0A163D468</accession>
<dbReference type="CDD" id="cd04301">
    <property type="entry name" value="NAT_SF"/>
    <property type="match status" value="1"/>
</dbReference>
<comment type="caution">
    <text evidence="1">The sequence shown here is derived from an EMBL/GenBank/DDBJ whole genome shotgun (WGS) entry which is preliminary data.</text>
</comment>
<dbReference type="GO" id="GO:0016747">
    <property type="term" value="F:acyltransferase activity, transferring groups other than amino-acyl groups"/>
    <property type="evidence" value="ECO:0007669"/>
    <property type="project" value="InterPro"/>
</dbReference>
<dbReference type="InterPro" id="IPR000182">
    <property type="entry name" value="GNAT_dom"/>
</dbReference>
<dbReference type="InterPro" id="IPR016181">
    <property type="entry name" value="Acyl_CoA_acyltransferase"/>
</dbReference>
<organism evidence="1 2">
    <name type="scientific">Didymella rabiei</name>
    <name type="common">Chickpea ascochyta blight fungus</name>
    <name type="synonym">Mycosphaerella rabiei</name>
    <dbReference type="NCBI Taxonomy" id="5454"/>
    <lineage>
        <taxon>Eukaryota</taxon>
        <taxon>Fungi</taxon>
        <taxon>Dikarya</taxon>
        <taxon>Ascomycota</taxon>
        <taxon>Pezizomycotina</taxon>
        <taxon>Dothideomycetes</taxon>
        <taxon>Pleosporomycetidae</taxon>
        <taxon>Pleosporales</taxon>
        <taxon>Pleosporineae</taxon>
        <taxon>Didymellaceae</taxon>
        <taxon>Ascochyta</taxon>
    </lineage>
</organism>
<proteinExistence type="predicted"/>
<dbReference type="Pfam" id="PF00583">
    <property type="entry name" value="Acetyltransf_1"/>
    <property type="match status" value="1"/>
</dbReference>
<dbReference type="Gene3D" id="3.40.630.30">
    <property type="match status" value="1"/>
</dbReference>
<dbReference type="EMBL" id="JYNV01000205">
    <property type="protein sequence ID" value="KZM22897.1"/>
    <property type="molecule type" value="Genomic_DNA"/>
</dbReference>
<gene>
    <name evidence="1" type="ORF">ST47_g5982</name>
</gene>
<name>A0A163D468_DIDRA</name>
<evidence type="ECO:0000313" key="2">
    <source>
        <dbReference type="Proteomes" id="UP000076837"/>
    </source>
</evidence>
<sequence length="226" mass="24624">MPPLFTIEEIEGTDISDVMLAEAAALFSSSYGVWGPLASEKMGKSCKPGNRITLTPSRLRDQHLPPAAPSILIRSLSAGQLAGHALATRWQHAGRTICWVTQLCVHPALRRQRVATEMLRALRERHSNATIFGILSSHPAAILAALRAFGRGIEEDVDLDMVRGRARGIMDASPVEYVKGAKLVGSLFGREREDGEASVYCADTEFWVDHAEPMAALKVVRERGVA</sequence>
<dbReference type="Proteomes" id="UP000076837">
    <property type="component" value="Unassembled WGS sequence"/>
</dbReference>
<dbReference type="SUPFAM" id="SSF55729">
    <property type="entry name" value="Acyl-CoA N-acyltransferases (Nat)"/>
    <property type="match status" value="1"/>
</dbReference>
<dbReference type="STRING" id="5454.A0A163D468"/>
<dbReference type="OrthoDB" id="2019666at2759"/>
<protein>
    <submittedName>
        <fullName evidence="1">Uncharacterized protein</fullName>
    </submittedName>
</protein>